<sequence>MATGGHSSRRWTYDSWLFFPVAQVPGERRADPAVREEDGGHVPGPGDVGVRLHLGRLRLGHRRRPLPAPTTATSRSCRGSPTSRSAGAPRTHRPTDADPCRRRRRGRRSARSRRPPCGGRSGTPWCTTTASTRPGTTRSTPSAETTALRVVAIYDCNSQSKPNA</sequence>
<feature type="compositionally biased region" description="Basic residues" evidence="1">
    <location>
        <begin position="101"/>
        <end position="114"/>
    </location>
</feature>
<protein>
    <submittedName>
        <fullName evidence="2">Uncharacterized protein</fullName>
    </submittedName>
</protein>
<dbReference type="Gramene" id="TKV92060">
    <property type="protein sequence ID" value="TKV92060"/>
    <property type="gene ID" value="SEVIR_9G138450v2"/>
</dbReference>
<evidence type="ECO:0000313" key="2">
    <source>
        <dbReference type="EMBL" id="TKV92060.1"/>
    </source>
</evidence>
<dbReference type="AlphaFoldDB" id="A0A4U6STT7"/>
<gene>
    <name evidence="2" type="ORF">SEVIR_9G138450v2</name>
</gene>
<feature type="compositionally biased region" description="Low complexity" evidence="1">
    <location>
        <begin position="115"/>
        <end position="143"/>
    </location>
</feature>
<accession>A0A4U6STT7</accession>
<evidence type="ECO:0000313" key="3">
    <source>
        <dbReference type="Proteomes" id="UP000298652"/>
    </source>
</evidence>
<dbReference type="EMBL" id="CM016560">
    <property type="protein sequence ID" value="TKV92060.1"/>
    <property type="molecule type" value="Genomic_DNA"/>
</dbReference>
<keyword evidence="3" id="KW-1185">Reference proteome</keyword>
<feature type="compositionally biased region" description="Polar residues" evidence="1">
    <location>
        <begin position="70"/>
        <end position="85"/>
    </location>
</feature>
<feature type="compositionally biased region" description="Basic and acidic residues" evidence="1">
    <location>
        <begin position="29"/>
        <end position="40"/>
    </location>
</feature>
<organism evidence="2 3">
    <name type="scientific">Setaria viridis</name>
    <name type="common">Green bristlegrass</name>
    <name type="synonym">Setaria italica subsp. viridis</name>
    <dbReference type="NCBI Taxonomy" id="4556"/>
    <lineage>
        <taxon>Eukaryota</taxon>
        <taxon>Viridiplantae</taxon>
        <taxon>Streptophyta</taxon>
        <taxon>Embryophyta</taxon>
        <taxon>Tracheophyta</taxon>
        <taxon>Spermatophyta</taxon>
        <taxon>Magnoliopsida</taxon>
        <taxon>Liliopsida</taxon>
        <taxon>Poales</taxon>
        <taxon>Poaceae</taxon>
        <taxon>PACMAD clade</taxon>
        <taxon>Panicoideae</taxon>
        <taxon>Panicodae</taxon>
        <taxon>Paniceae</taxon>
        <taxon>Cenchrinae</taxon>
        <taxon>Setaria</taxon>
    </lineage>
</organism>
<dbReference type="Proteomes" id="UP000298652">
    <property type="component" value="Chromosome 9"/>
</dbReference>
<name>A0A4U6STT7_SETVI</name>
<feature type="region of interest" description="Disordered" evidence="1">
    <location>
        <begin position="29"/>
        <end position="144"/>
    </location>
</feature>
<feature type="compositionally biased region" description="Basic residues" evidence="1">
    <location>
        <begin position="53"/>
        <end position="65"/>
    </location>
</feature>
<reference evidence="2" key="1">
    <citation type="submission" date="2019-03" db="EMBL/GenBank/DDBJ databases">
        <title>WGS assembly of Setaria viridis.</title>
        <authorList>
            <person name="Huang P."/>
            <person name="Jenkins J."/>
            <person name="Grimwood J."/>
            <person name="Barry K."/>
            <person name="Healey A."/>
            <person name="Mamidi S."/>
            <person name="Sreedasyam A."/>
            <person name="Shu S."/>
            <person name="Feldman M."/>
            <person name="Wu J."/>
            <person name="Yu Y."/>
            <person name="Chen C."/>
            <person name="Johnson J."/>
            <person name="Rokhsar D."/>
            <person name="Baxter I."/>
            <person name="Schmutz J."/>
            <person name="Brutnell T."/>
            <person name="Kellogg E."/>
        </authorList>
    </citation>
    <scope>NUCLEOTIDE SEQUENCE [LARGE SCALE GENOMIC DNA]</scope>
</reference>
<proteinExistence type="predicted"/>
<evidence type="ECO:0000256" key="1">
    <source>
        <dbReference type="SAM" id="MobiDB-lite"/>
    </source>
</evidence>